<dbReference type="GO" id="GO:0003824">
    <property type="term" value="F:catalytic activity"/>
    <property type="evidence" value="ECO:0007669"/>
    <property type="project" value="InterPro"/>
</dbReference>
<sequence length="385" mass="42800">MSRWLPKVRVAGKTTIIFNQNHNLNKPACNVAPVFLNTPKTVKKTISLIREAAHNRADLVVFPETYIPAYPLWTALAAPIDNHSFFTRLARSSLLISGPEIRSLQQTCAQSKIFAHIGFNERSAASLGCIYNSAVLISDEGEILTHHRKLVPTFYEKLVWANGDGAGLRVVETERCGRVGALLCGENTNPLARWSLMAQGEQLHLTTWPPLWPTRRVEGKVGGRQYDNLAANRTRTAAHCFEAKCFGVLCSGFMDKEMRDEMVKHAPSMEETIDSVTQGASLFLDLTGAQVGEEIQGQEGIVYADLDLEQCVEPKQFHDVVGYYQRYDVFDLKVNRQRYGAETSFQPEVETDDKPVNAAPAARSDGKAERPSSEHAHGQGSMRIL</sequence>
<dbReference type="EMBL" id="JAWDJX010000026">
    <property type="protein sequence ID" value="KAK3051427.1"/>
    <property type="molecule type" value="Genomic_DNA"/>
</dbReference>
<feature type="compositionally biased region" description="Basic and acidic residues" evidence="2">
    <location>
        <begin position="364"/>
        <end position="377"/>
    </location>
</feature>
<dbReference type="SUPFAM" id="SSF56317">
    <property type="entry name" value="Carbon-nitrogen hydrolase"/>
    <property type="match status" value="1"/>
</dbReference>
<proteinExistence type="inferred from homology"/>
<dbReference type="PROSITE" id="PS50263">
    <property type="entry name" value="CN_HYDROLASE"/>
    <property type="match status" value="1"/>
</dbReference>
<dbReference type="Gene3D" id="3.60.110.10">
    <property type="entry name" value="Carbon-nitrogen hydrolase"/>
    <property type="match status" value="1"/>
</dbReference>
<dbReference type="Proteomes" id="UP001271007">
    <property type="component" value="Unassembled WGS sequence"/>
</dbReference>
<protein>
    <recommendedName>
        <fullName evidence="3">CN hydrolase domain-containing protein</fullName>
    </recommendedName>
</protein>
<comment type="caution">
    <text evidence="4">The sequence shown here is derived from an EMBL/GenBank/DDBJ whole genome shotgun (WGS) entry which is preliminary data.</text>
</comment>
<evidence type="ECO:0000256" key="1">
    <source>
        <dbReference type="ARBA" id="ARBA00008129"/>
    </source>
</evidence>
<evidence type="ECO:0000313" key="4">
    <source>
        <dbReference type="EMBL" id="KAK3051427.1"/>
    </source>
</evidence>
<feature type="domain" description="CN hydrolase" evidence="3">
    <location>
        <begin position="24"/>
        <end position="308"/>
    </location>
</feature>
<dbReference type="InterPro" id="IPR003010">
    <property type="entry name" value="C-N_Hydrolase"/>
</dbReference>
<evidence type="ECO:0000256" key="2">
    <source>
        <dbReference type="SAM" id="MobiDB-lite"/>
    </source>
</evidence>
<keyword evidence="5" id="KW-1185">Reference proteome</keyword>
<dbReference type="PANTHER" id="PTHR46044:SF2">
    <property type="entry name" value="CN HYDROLASE DOMAIN-CONTAINING PROTEIN"/>
    <property type="match status" value="1"/>
</dbReference>
<gene>
    <name evidence="4" type="ORF">LTR09_007450</name>
</gene>
<dbReference type="InterPro" id="IPR044149">
    <property type="entry name" value="Nitrilases_CHs"/>
</dbReference>
<dbReference type="Pfam" id="PF00795">
    <property type="entry name" value="CN_hydrolase"/>
    <property type="match status" value="1"/>
</dbReference>
<dbReference type="InterPro" id="IPR036526">
    <property type="entry name" value="C-N_Hydrolase_sf"/>
</dbReference>
<evidence type="ECO:0000313" key="5">
    <source>
        <dbReference type="Proteomes" id="UP001271007"/>
    </source>
</evidence>
<dbReference type="PANTHER" id="PTHR46044">
    <property type="entry name" value="NITRILASE"/>
    <property type="match status" value="1"/>
</dbReference>
<accession>A0AAJ0DCT1</accession>
<dbReference type="AlphaFoldDB" id="A0AAJ0DCT1"/>
<reference evidence="4" key="1">
    <citation type="submission" date="2023-04" db="EMBL/GenBank/DDBJ databases">
        <title>Black Yeasts Isolated from many extreme environments.</title>
        <authorList>
            <person name="Coleine C."/>
            <person name="Stajich J.E."/>
            <person name="Selbmann L."/>
        </authorList>
    </citation>
    <scope>NUCLEOTIDE SEQUENCE</scope>
    <source>
        <strain evidence="4">CCFEE 5312</strain>
    </source>
</reference>
<dbReference type="CDD" id="cd07564">
    <property type="entry name" value="nitrilases_CHs"/>
    <property type="match status" value="1"/>
</dbReference>
<evidence type="ECO:0000259" key="3">
    <source>
        <dbReference type="PROSITE" id="PS50263"/>
    </source>
</evidence>
<comment type="similarity">
    <text evidence="1">Belongs to the carbon-nitrogen hydrolase superfamily. Nitrilase family.</text>
</comment>
<name>A0AAJ0DCT1_9PEZI</name>
<organism evidence="4 5">
    <name type="scientific">Extremus antarcticus</name>
    <dbReference type="NCBI Taxonomy" id="702011"/>
    <lineage>
        <taxon>Eukaryota</taxon>
        <taxon>Fungi</taxon>
        <taxon>Dikarya</taxon>
        <taxon>Ascomycota</taxon>
        <taxon>Pezizomycotina</taxon>
        <taxon>Dothideomycetes</taxon>
        <taxon>Dothideomycetidae</taxon>
        <taxon>Mycosphaerellales</taxon>
        <taxon>Extremaceae</taxon>
        <taxon>Extremus</taxon>
    </lineage>
</organism>
<feature type="region of interest" description="Disordered" evidence="2">
    <location>
        <begin position="343"/>
        <end position="385"/>
    </location>
</feature>